<gene>
    <name evidence="2" type="ORF">ACD_3C00057G0005</name>
</gene>
<protein>
    <submittedName>
        <fullName evidence="2">Uncharacterized protein</fullName>
    </submittedName>
</protein>
<keyword evidence="1" id="KW-0472">Membrane</keyword>
<dbReference type="AlphaFoldDB" id="K2GYB0"/>
<proteinExistence type="predicted"/>
<organism evidence="2">
    <name type="scientific">uncultured bacterium</name>
    <name type="common">gcode 4</name>
    <dbReference type="NCBI Taxonomy" id="1234023"/>
    <lineage>
        <taxon>Bacteria</taxon>
        <taxon>environmental samples</taxon>
    </lineage>
</organism>
<evidence type="ECO:0000256" key="1">
    <source>
        <dbReference type="SAM" id="Phobius"/>
    </source>
</evidence>
<keyword evidence="1" id="KW-1133">Transmembrane helix</keyword>
<feature type="transmembrane region" description="Helical" evidence="1">
    <location>
        <begin position="12"/>
        <end position="38"/>
    </location>
</feature>
<dbReference type="EMBL" id="AMFJ01000331">
    <property type="protein sequence ID" value="EKE28455.1"/>
    <property type="molecule type" value="Genomic_DNA"/>
</dbReference>
<feature type="transmembrane region" description="Helical" evidence="1">
    <location>
        <begin position="62"/>
        <end position="90"/>
    </location>
</feature>
<sequence length="121" mass="14155">MEILNKKNVLRFFLVLVTLMITITVFLHDVFIFCTKFLSPFKDHLSKSIANSTLMQEDIEDLWLSIVVLILMLLYLLFMFLVLIIVYFLYDVSRLISLIHTKTNALLNCLKGKMASYIMNN</sequence>
<evidence type="ECO:0000313" key="2">
    <source>
        <dbReference type="EMBL" id="EKE28455.1"/>
    </source>
</evidence>
<keyword evidence="1" id="KW-0812">Transmembrane</keyword>
<name>K2GYB0_9BACT</name>
<comment type="caution">
    <text evidence="2">The sequence shown here is derived from an EMBL/GenBank/DDBJ whole genome shotgun (WGS) entry which is preliminary data.</text>
</comment>
<accession>K2GYB0</accession>
<reference evidence="2" key="1">
    <citation type="journal article" date="2012" name="Science">
        <title>Fermentation, hydrogen, and sulfur metabolism in multiple uncultivated bacterial phyla.</title>
        <authorList>
            <person name="Wrighton K.C."/>
            <person name="Thomas B.C."/>
            <person name="Sharon I."/>
            <person name="Miller C.S."/>
            <person name="Castelle C.J."/>
            <person name="VerBerkmoes N.C."/>
            <person name="Wilkins M.J."/>
            <person name="Hettich R.L."/>
            <person name="Lipton M.S."/>
            <person name="Williams K.H."/>
            <person name="Long P.E."/>
            <person name="Banfield J.F."/>
        </authorList>
    </citation>
    <scope>NUCLEOTIDE SEQUENCE [LARGE SCALE GENOMIC DNA]</scope>
</reference>